<sequence length="149" mass="16663">MSRKTLRLDQFLPYRLSVAANRVSNAIASAYDRLFALSIPEWRLIAVLAESEEATQNEIGQKTVMDKVTVSRAAISLTKRGLIERSPNPRDGRSHMLFLTGEGRDLYRQIAPKALELEQYVFSSLSGDDLARLCDILDHVGRKADELSG</sequence>
<dbReference type="PANTHER" id="PTHR35790">
    <property type="entry name" value="HTH-TYPE TRANSCRIPTIONAL REGULATOR PCHR"/>
    <property type="match status" value="1"/>
</dbReference>
<name>A0A0S3EX19_9SPHN</name>
<dbReference type="Gene3D" id="1.10.10.10">
    <property type="entry name" value="Winged helix-like DNA-binding domain superfamily/Winged helix DNA-binding domain"/>
    <property type="match status" value="1"/>
</dbReference>
<keyword evidence="6" id="KW-1185">Reference proteome</keyword>
<organism evidence="5 6">
    <name type="scientific">Sphingobium baderi</name>
    <dbReference type="NCBI Taxonomy" id="1332080"/>
    <lineage>
        <taxon>Bacteria</taxon>
        <taxon>Pseudomonadati</taxon>
        <taxon>Pseudomonadota</taxon>
        <taxon>Alphaproteobacteria</taxon>
        <taxon>Sphingomonadales</taxon>
        <taxon>Sphingomonadaceae</taxon>
        <taxon>Sphingobium</taxon>
    </lineage>
</organism>
<accession>A0A0S3EX19</accession>
<proteinExistence type="predicted"/>
<feature type="domain" description="HTH marR-type" evidence="4">
    <location>
        <begin position="13"/>
        <end position="142"/>
    </location>
</feature>
<dbReference type="Pfam" id="PF12802">
    <property type="entry name" value="MarR_2"/>
    <property type="match status" value="1"/>
</dbReference>
<dbReference type="AlphaFoldDB" id="A0A0S3EX19"/>
<dbReference type="GO" id="GO:0003700">
    <property type="term" value="F:DNA-binding transcription factor activity"/>
    <property type="evidence" value="ECO:0007669"/>
    <property type="project" value="InterPro"/>
</dbReference>
<dbReference type="KEGG" id="sbd:ATN00_06435"/>
<dbReference type="SUPFAM" id="SSF46785">
    <property type="entry name" value="Winged helix' DNA-binding domain"/>
    <property type="match status" value="1"/>
</dbReference>
<dbReference type="InterPro" id="IPR036388">
    <property type="entry name" value="WH-like_DNA-bd_sf"/>
</dbReference>
<protein>
    <submittedName>
        <fullName evidence="5">MarR family transcriptional regulator</fullName>
    </submittedName>
</protein>
<evidence type="ECO:0000256" key="3">
    <source>
        <dbReference type="ARBA" id="ARBA00023163"/>
    </source>
</evidence>
<dbReference type="OrthoDB" id="8906692at2"/>
<dbReference type="STRING" id="1332080.ATN00_06435"/>
<evidence type="ECO:0000259" key="4">
    <source>
        <dbReference type="PROSITE" id="PS50995"/>
    </source>
</evidence>
<reference evidence="5 6" key="1">
    <citation type="submission" date="2015-11" db="EMBL/GenBank/DDBJ databases">
        <title>A Two-component Flavoprotein Monooxygenase System MeaXY Responsible for para-Hydroxylation of 2-Methyl-6-ethylaniline and 2,6-Diethylaniline in Sphingobium baderi DE-13.</title>
        <authorList>
            <person name="Cheng M."/>
            <person name="Meng Q."/>
            <person name="Yang Y."/>
            <person name="Chu C."/>
            <person name="Yan X."/>
            <person name="He J."/>
            <person name="Li S."/>
        </authorList>
    </citation>
    <scope>NUCLEOTIDE SEQUENCE [LARGE SCALE GENOMIC DNA]</scope>
    <source>
        <strain evidence="5 6">DE-13</strain>
    </source>
</reference>
<keyword evidence="2" id="KW-0238">DNA-binding</keyword>
<keyword evidence="1" id="KW-0805">Transcription regulation</keyword>
<keyword evidence="3" id="KW-0804">Transcription</keyword>
<evidence type="ECO:0000313" key="6">
    <source>
        <dbReference type="Proteomes" id="UP000056968"/>
    </source>
</evidence>
<dbReference type="RefSeq" id="WP_062063336.1">
    <property type="nucleotide sequence ID" value="NZ_CP013264.1"/>
</dbReference>
<dbReference type="InterPro" id="IPR000835">
    <property type="entry name" value="HTH_MarR-typ"/>
</dbReference>
<dbReference type="InterPro" id="IPR036390">
    <property type="entry name" value="WH_DNA-bd_sf"/>
</dbReference>
<dbReference type="EMBL" id="CP013264">
    <property type="protein sequence ID" value="ALR19996.1"/>
    <property type="molecule type" value="Genomic_DNA"/>
</dbReference>
<evidence type="ECO:0000256" key="2">
    <source>
        <dbReference type="ARBA" id="ARBA00023125"/>
    </source>
</evidence>
<dbReference type="InterPro" id="IPR052067">
    <property type="entry name" value="Metal_resp_HTH_trans_reg"/>
</dbReference>
<evidence type="ECO:0000256" key="1">
    <source>
        <dbReference type="ARBA" id="ARBA00023015"/>
    </source>
</evidence>
<dbReference type="GO" id="GO:0003677">
    <property type="term" value="F:DNA binding"/>
    <property type="evidence" value="ECO:0007669"/>
    <property type="project" value="UniProtKB-KW"/>
</dbReference>
<dbReference type="PANTHER" id="PTHR35790:SF4">
    <property type="entry name" value="HTH-TYPE TRANSCRIPTIONAL REGULATOR PCHR"/>
    <property type="match status" value="1"/>
</dbReference>
<dbReference type="PROSITE" id="PS50995">
    <property type="entry name" value="HTH_MARR_2"/>
    <property type="match status" value="1"/>
</dbReference>
<dbReference type="Proteomes" id="UP000056968">
    <property type="component" value="Chromosome"/>
</dbReference>
<dbReference type="PRINTS" id="PR00598">
    <property type="entry name" value="HTHMARR"/>
</dbReference>
<evidence type="ECO:0000313" key="5">
    <source>
        <dbReference type="EMBL" id="ALR19996.1"/>
    </source>
</evidence>
<gene>
    <name evidence="5" type="ORF">ATN00_06435</name>
</gene>
<dbReference type="SMART" id="SM00347">
    <property type="entry name" value="HTH_MARR"/>
    <property type="match status" value="1"/>
</dbReference>